<dbReference type="Proteomes" id="UP000722485">
    <property type="component" value="Unassembled WGS sequence"/>
</dbReference>
<keyword evidence="1" id="KW-0479">Metal-binding</keyword>
<evidence type="ECO:0000259" key="8">
    <source>
        <dbReference type="PROSITE" id="PS50157"/>
    </source>
</evidence>
<accession>A0A9P5HHC2</accession>
<dbReference type="EMBL" id="JAANBB010000001">
    <property type="protein sequence ID" value="KAF7558096.1"/>
    <property type="molecule type" value="Genomic_DNA"/>
</dbReference>
<dbReference type="OrthoDB" id="5057066at2759"/>
<evidence type="ECO:0000256" key="6">
    <source>
        <dbReference type="PROSITE-ProRule" id="PRU00042"/>
    </source>
</evidence>
<keyword evidence="5" id="KW-0539">Nucleus</keyword>
<organism evidence="9 10">
    <name type="scientific">Cylindrodendrum hubeiense</name>
    <dbReference type="NCBI Taxonomy" id="595255"/>
    <lineage>
        <taxon>Eukaryota</taxon>
        <taxon>Fungi</taxon>
        <taxon>Dikarya</taxon>
        <taxon>Ascomycota</taxon>
        <taxon>Pezizomycotina</taxon>
        <taxon>Sordariomycetes</taxon>
        <taxon>Hypocreomycetidae</taxon>
        <taxon>Hypocreales</taxon>
        <taxon>Nectriaceae</taxon>
        <taxon>Cylindrodendrum</taxon>
    </lineage>
</organism>
<feature type="region of interest" description="Disordered" evidence="7">
    <location>
        <begin position="65"/>
        <end position="100"/>
    </location>
</feature>
<proteinExistence type="predicted"/>
<dbReference type="GO" id="GO:0008270">
    <property type="term" value="F:zinc ion binding"/>
    <property type="evidence" value="ECO:0007669"/>
    <property type="project" value="UniProtKB-KW"/>
</dbReference>
<evidence type="ECO:0000256" key="4">
    <source>
        <dbReference type="ARBA" id="ARBA00023163"/>
    </source>
</evidence>
<name>A0A9P5HHC2_9HYPO</name>
<evidence type="ECO:0000313" key="10">
    <source>
        <dbReference type="Proteomes" id="UP000722485"/>
    </source>
</evidence>
<evidence type="ECO:0000256" key="1">
    <source>
        <dbReference type="ARBA" id="ARBA00022723"/>
    </source>
</evidence>
<reference evidence="9" key="1">
    <citation type="submission" date="2020-03" db="EMBL/GenBank/DDBJ databases">
        <title>Draft Genome Sequence of Cylindrodendrum hubeiense.</title>
        <authorList>
            <person name="Buettner E."/>
            <person name="Kellner H."/>
        </authorList>
    </citation>
    <scope>NUCLEOTIDE SEQUENCE</scope>
    <source>
        <strain evidence="9">IHI 201604</strain>
    </source>
</reference>
<keyword evidence="10" id="KW-1185">Reference proteome</keyword>
<dbReference type="PANTHER" id="PTHR47660:SF3">
    <property type="entry name" value="FINGER DOMAIN PROTEIN, PUTATIVE (AFU_ORTHOLOGUE AFUA_4G03310)-RELATED"/>
    <property type="match status" value="1"/>
</dbReference>
<evidence type="ECO:0000256" key="5">
    <source>
        <dbReference type="ARBA" id="ARBA00023242"/>
    </source>
</evidence>
<evidence type="ECO:0000256" key="7">
    <source>
        <dbReference type="SAM" id="MobiDB-lite"/>
    </source>
</evidence>
<dbReference type="PROSITE" id="PS50157">
    <property type="entry name" value="ZINC_FINGER_C2H2_2"/>
    <property type="match status" value="1"/>
</dbReference>
<gene>
    <name evidence="9" type="ORF">G7Z17_g24</name>
</gene>
<dbReference type="AlphaFoldDB" id="A0A9P5HHC2"/>
<keyword evidence="4" id="KW-0804">Transcription</keyword>
<keyword evidence="2" id="KW-0862">Zinc</keyword>
<feature type="compositionally biased region" description="Low complexity" evidence="7">
    <location>
        <begin position="154"/>
        <end position="175"/>
    </location>
</feature>
<evidence type="ECO:0000256" key="3">
    <source>
        <dbReference type="ARBA" id="ARBA00023015"/>
    </source>
</evidence>
<keyword evidence="6" id="KW-0863">Zinc-finger</keyword>
<comment type="caution">
    <text evidence="9">The sequence shown here is derived from an EMBL/GenBank/DDBJ whole genome shotgun (WGS) entry which is preliminary data.</text>
</comment>
<feature type="region of interest" description="Disordered" evidence="7">
    <location>
        <begin position="151"/>
        <end position="175"/>
    </location>
</feature>
<protein>
    <recommendedName>
        <fullName evidence="8">C2H2-type domain-containing protein</fullName>
    </recommendedName>
</protein>
<evidence type="ECO:0000256" key="2">
    <source>
        <dbReference type="ARBA" id="ARBA00022833"/>
    </source>
</evidence>
<dbReference type="PANTHER" id="PTHR47660">
    <property type="entry name" value="TRANSCRIPTION FACTOR WITH C2H2 AND ZN(2)-CYS(6) DNA BINDING DOMAIN (EUROFUNG)-RELATED-RELATED"/>
    <property type="match status" value="1"/>
</dbReference>
<feature type="domain" description="C2H2-type" evidence="8">
    <location>
        <begin position="19"/>
        <end position="46"/>
    </location>
</feature>
<dbReference type="InterPro" id="IPR013087">
    <property type="entry name" value="Znf_C2H2_type"/>
</dbReference>
<evidence type="ECO:0000313" key="9">
    <source>
        <dbReference type="EMBL" id="KAF7558096.1"/>
    </source>
</evidence>
<sequence length="400" mass="44303">MNAMGLPGLEDAGGVKGDLACELCFKSYQRRDLLKRHRRRCQGPRVSTSRRKACDARGTQCVYSTSSATPTLDQSGQQSEAADTRQLALQSSPSPLENTATSCQPFELDFPAWNLSASAYDLEAFDITMAGLDQPLPVALSGFDTAQPSSGIPESVTLAPSSSESASSSATPLSSSPSVALIRSTFQCMQRWDALHAMLIYEILELRESISDESEAWKHNPRVNRLGSPLLLKMIKLYLTSYPEIRNPDINVFSEQKSCPCPAATSTWARWRITETARRTIFFANIINFYSNRDHSTGEQFLFYEPLDDDLILNMPLPCNQAAWWARNEQEWRLAMERPATPKHHLGATDPLLLSHTSLNTLVSNGSKEAIQAQIGTNVGFGDSDELRNLIILSASEQFF</sequence>
<keyword evidence="3" id="KW-0805">Transcription regulation</keyword>